<keyword evidence="10" id="KW-1185">Reference proteome</keyword>
<sequence>MRVLVTGFEPFGGDAVNESWQAVTALADGWLAERDGAELVTARLPVTFTDGPGAMVRLVHEVEPAVVVATGLAAGTPAVRLERVAINLMDARIPDNAASQPIDEAVVPGGPAAYFSTLPIKASLRAAERVEVPTVASHTAGTYVCNAVFYALQHAVADRPGVRSGFVHVPRAAQLDPAASARVLRTVVLTAAAAVRGELSEPRVAAGAEH</sequence>
<reference evidence="9 10" key="1">
    <citation type="submission" date="2020-05" db="EMBL/GenBank/DDBJ databases">
        <title>Genome sequence of Isoptericola sp. JC619 isolated from Chilika lagoon, India.</title>
        <authorList>
            <person name="Kumar D."/>
            <person name="Appam K."/>
            <person name="Gandham S."/>
            <person name="Uppada J."/>
            <person name="Sasikala C."/>
            <person name="Venkata Ramana C."/>
        </authorList>
    </citation>
    <scope>NUCLEOTIDE SEQUENCE [LARGE SCALE GENOMIC DNA]</scope>
    <source>
        <strain evidence="9 10">JC619</strain>
    </source>
</reference>
<evidence type="ECO:0000256" key="3">
    <source>
        <dbReference type="ARBA" id="ARBA00022490"/>
    </source>
</evidence>
<accession>A0A849K1P2</accession>
<evidence type="ECO:0000256" key="1">
    <source>
        <dbReference type="ARBA" id="ARBA00006641"/>
    </source>
</evidence>
<dbReference type="PRINTS" id="PR00706">
    <property type="entry name" value="PYROGLUPTASE"/>
</dbReference>
<dbReference type="InterPro" id="IPR036440">
    <property type="entry name" value="Peptidase_C15-like_sf"/>
</dbReference>
<evidence type="ECO:0000313" key="9">
    <source>
        <dbReference type="EMBL" id="NNU26180.1"/>
    </source>
</evidence>
<comment type="similarity">
    <text evidence="1">Belongs to the peptidase C15 family.</text>
</comment>
<dbReference type="SUPFAM" id="SSF53182">
    <property type="entry name" value="Pyrrolidone carboxyl peptidase (pyroglutamate aminopeptidase)"/>
    <property type="match status" value="1"/>
</dbReference>
<evidence type="ECO:0000256" key="4">
    <source>
        <dbReference type="ARBA" id="ARBA00022670"/>
    </source>
</evidence>
<keyword evidence="6" id="KW-0788">Thiol protease</keyword>
<proteinExistence type="inferred from homology"/>
<keyword evidence="4" id="KW-0645">Protease</keyword>
<dbReference type="InterPro" id="IPR000816">
    <property type="entry name" value="Peptidase_C15"/>
</dbReference>
<dbReference type="PIRSF" id="PIRSF015592">
    <property type="entry name" value="Prld-crbxl_pptds"/>
    <property type="match status" value="1"/>
</dbReference>
<dbReference type="PANTHER" id="PTHR23402">
    <property type="entry name" value="PROTEASE FAMILY C15 PYROGLUTAMYL-PEPTIDASE I-RELATED"/>
    <property type="match status" value="1"/>
</dbReference>
<evidence type="ECO:0000256" key="2">
    <source>
        <dbReference type="ARBA" id="ARBA00019191"/>
    </source>
</evidence>
<evidence type="ECO:0000256" key="8">
    <source>
        <dbReference type="ARBA" id="ARBA00031559"/>
    </source>
</evidence>
<gene>
    <name evidence="9" type="ORF">HLI28_01295</name>
</gene>
<dbReference type="Proteomes" id="UP000557204">
    <property type="component" value="Unassembled WGS sequence"/>
</dbReference>
<keyword evidence="5" id="KW-0378">Hydrolase</keyword>
<evidence type="ECO:0000256" key="6">
    <source>
        <dbReference type="ARBA" id="ARBA00022807"/>
    </source>
</evidence>
<comment type="caution">
    <text evidence="9">The sequence shown here is derived from an EMBL/GenBank/DDBJ whole genome shotgun (WGS) entry which is preliminary data.</text>
</comment>
<dbReference type="Pfam" id="PF01470">
    <property type="entry name" value="Peptidase_C15"/>
    <property type="match status" value="1"/>
</dbReference>
<evidence type="ECO:0000256" key="5">
    <source>
        <dbReference type="ARBA" id="ARBA00022801"/>
    </source>
</evidence>
<organism evidence="9 10">
    <name type="scientific">Isoptericola sediminis</name>
    <dbReference type="NCBI Taxonomy" id="2733572"/>
    <lineage>
        <taxon>Bacteria</taxon>
        <taxon>Bacillati</taxon>
        <taxon>Actinomycetota</taxon>
        <taxon>Actinomycetes</taxon>
        <taxon>Micrococcales</taxon>
        <taxon>Promicromonosporaceae</taxon>
        <taxon>Isoptericola</taxon>
    </lineage>
</organism>
<dbReference type="Gene3D" id="3.40.630.20">
    <property type="entry name" value="Peptidase C15, pyroglutamyl peptidase I-like"/>
    <property type="match status" value="1"/>
</dbReference>
<dbReference type="GO" id="GO:0016920">
    <property type="term" value="F:pyroglutamyl-peptidase activity"/>
    <property type="evidence" value="ECO:0007669"/>
    <property type="project" value="InterPro"/>
</dbReference>
<dbReference type="InterPro" id="IPR016125">
    <property type="entry name" value="Peptidase_C15-like"/>
</dbReference>
<dbReference type="GO" id="GO:0006508">
    <property type="term" value="P:proteolysis"/>
    <property type="evidence" value="ECO:0007669"/>
    <property type="project" value="UniProtKB-KW"/>
</dbReference>
<evidence type="ECO:0000256" key="7">
    <source>
        <dbReference type="ARBA" id="ARBA00030836"/>
    </source>
</evidence>
<dbReference type="CDD" id="cd00501">
    <property type="entry name" value="Peptidase_C15"/>
    <property type="match status" value="1"/>
</dbReference>
<protein>
    <recommendedName>
        <fullName evidence="2">Pyrrolidone-carboxylate peptidase</fullName>
    </recommendedName>
    <alternativeName>
        <fullName evidence="7">5-oxoprolyl-peptidase</fullName>
    </alternativeName>
    <alternativeName>
        <fullName evidence="8">Pyroglutamyl-peptidase I</fullName>
    </alternativeName>
</protein>
<dbReference type="AlphaFoldDB" id="A0A849K1P2"/>
<name>A0A849K1P2_9MICO</name>
<keyword evidence="3" id="KW-0963">Cytoplasm</keyword>
<dbReference type="RefSeq" id="WP_171245685.1">
    <property type="nucleotide sequence ID" value="NZ_JABFAJ010000003.1"/>
</dbReference>
<evidence type="ECO:0000313" key="10">
    <source>
        <dbReference type="Proteomes" id="UP000557204"/>
    </source>
</evidence>
<dbReference type="PANTHER" id="PTHR23402:SF1">
    <property type="entry name" value="PYROGLUTAMYL-PEPTIDASE I"/>
    <property type="match status" value="1"/>
</dbReference>
<dbReference type="GO" id="GO:0005829">
    <property type="term" value="C:cytosol"/>
    <property type="evidence" value="ECO:0007669"/>
    <property type="project" value="InterPro"/>
</dbReference>
<dbReference type="EMBL" id="JABFAJ010000003">
    <property type="protein sequence ID" value="NNU26180.1"/>
    <property type="molecule type" value="Genomic_DNA"/>
</dbReference>